<accession>A0AA37SN28</accession>
<dbReference type="CDD" id="cd12797">
    <property type="entry name" value="M23_peptidase"/>
    <property type="match status" value="1"/>
</dbReference>
<dbReference type="InterPro" id="IPR011055">
    <property type="entry name" value="Dup_hybrid_motif"/>
</dbReference>
<dbReference type="PANTHER" id="PTHR21666:SF288">
    <property type="entry name" value="CELL DIVISION PROTEIN YTFB"/>
    <property type="match status" value="1"/>
</dbReference>
<feature type="transmembrane region" description="Helical" evidence="9">
    <location>
        <begin position="66"/>
        <end position="88"/>
    </location>
</feature>
<keyword evidence="7" id="KW-0482">Metalloprotease</keyword>
<evidence type="ECO:0008006" key="14">
    <source>
        <dbReference type="Google" id="ProtNLM"/>
    </source>
</evidence>
<dbReference type="SUPFAM" id="SSF51261">
    <property type="entry name" value="Duplicated hybrid motif"/>
    <property type="match status" value="1"/>
</dbReference>
<dbReference type="PANTHER" id="PTHR21666">
    <property type="entry name" value="PEPTIDASE-RELATED"/>
    <property type="match status" value="1"/>
</dbReference>
<comment type="cofactor">
    <cofactor evidence="1">
        <name>Zn(2+)</name>
        <dbReference type="ChEBI" id="CHEBI:29105"/>
    </cofactor>
</comment>
<feature type="compositionally biased region" description="Basic and acidic residues" evidence="8">
    <location>
        <begin position="14"/>
        <end position="46"/>
    </location>
</feature>
<comment type="caution">
    <text evidence="12">The sequence shown here is derived from an EMBL/GenBank/DDBJ whole genome shotgun (WGS) entry which is preliminary data.</text>
</comment>
<dbReference type="Pfam" id="PF01551">
    <property type="entry name" value="Peptidase_M23"/>
    <property type="match status" value="1"/>
</dbReference>
<evidence type="ECO:0000256" key="8">
    <source>
        <dbReference type="SAM" id="MobiDB-lite"/>
    </source>
</evidence>
<name>A0AA37SN28_9BACT</name>
<dbReference type="EMBL" id="BSOH01000007">
    <property type="protein sequence ID" value="GLR16697.1"/>
    <property type="molecule type" value="Genomic_DNA"/>
</dbReference>
<feature type="domain" description="M23ase beta-sheet core" evidence="10">
    <location>
        <begin position="348"/>
        <end position="444"/>
    </location>
</feature>
<dbReference type="GO" id="GO:0004222">
    <property type="term" value="F:metalloendopeptidase activity"/>
    <property type="evidence" value="ECO:0007669"/>
    <property type="project" value="TreeGrafter"/>
</dbReference>
<dbReference type="RefSeq" id="WP_235291113.1">
    <property type="nucleotide sequence ID" value="NZ_BSOH01000007.1"/>
</dbReference>
<dbReference type="InterPro" id="IPR050570">
    <property type="entry name" value="Cell_wall_metabolism_enzyme"/>
</dbReference>
<evidence type="ECO:0000256" key="6">
    <source>
        <dbReference type="ARBA" id="ARBA00022833"/>
    </source>
</evidence>
<keyword evidence="9" id="KW-0812">Transmembrane</keyword>
<dbReference type="AlphaFoldDB" id="A0AA37SN28"/>
<feature type="domain" description="Csd3-like second N-terminal" evidence="11">
    <location>
        <begin position="220"/>
        <end position="335"/>
    </location>
</feature>
<proteinExistence type="predicted"/>
<comment type="subcellular location">
    <subcellularLocation>
        <location evidence="2">Cell envelope</location>
    </subcellularLocation>
</comment>
<dbReference type="Proteomes" id="UP001156666">
    <property type="component" value="Unassembled WGS sequence"/>
</dbReference>
<evidence type="ECO:0000256" key="1">
    <source>
        <dbReference type="ARBA" id="ARBA00001947"/>
    </source>
</evidence>
<keyword evidence="5" id="KW-0378">Hydrolase</keyword>
<dbReference type="Pfam" id="PF19425">
    <property type="entry name" value="Csd3_N2"/>
    <property type="match status" value="1"/>
</dbReference>
<feature type="region of interest" description="Disordered" evidence="8">
    <location>
        <begin position="1"/>
        <end position="51"/>
    </location>
</feature>
<protein>
    <recommendedName>
        <fullName evidence="14">Peptidase M23</fullName>
    </recommendedName>
</protein>
<keyword evidence="9" id="KW-1133">Transmembrane helix</keyword>
<evidence type="ECO:0000256" key="9">
    <source>
        <dbReference type="SAM" id="Phobius"/>
    </source>
</evidence>
<evidence type="ECO:0000256" key="5">
    <source>
        <dbReference type="ARBA" id="ARBA00022801"/>
    </source>
</evidence>
<evidence type="ECO:0000313" key="13">
    <source>
        <dbReference type="Proteomes" id="UP001156666"/>
    </source>
</evidence>
<keyword evidence="9" id="KW-0472">Membrane</keyword>
<evidence type="ECO:0000256" key="7">
    <source>
        <dbReference type="ARBA" id="ARBA00023049"/>
    </source>
</evidence>
<evidence type="ECO:0000256" key="3">
    <source>
        <dbReference type="ARBA" id="ARBA00022670"/>
    </source>
</evidence>
<dbReference type="Gene3D" id="2.70.70.10">
    <property type="entry name" value="Glucose Permease (Domain IIA)"/>
    <property type="match status" value="1"/>
</dbReference>
<keyword evidence="6" id="KW-0862">Zinc</keyword>
<keyword evidence="13" id="KW-1185">Reference proteome</keyword>
<dbReference type="InterPro" id="IPR045834">
    <property type="entry name" value="Csd3_N2"/>
</dbReference>
<evidence type="ECO:0000259" key="11">
    <source>
        <dbReference type="Pfam" id="PF19425"/>
    </source>
</evidence>
<gene>
    <name evidence="12" type="ORF">GCM10007940_13120</name>
</gene>
<dbReference type="GO" id="GO:0030313">
    <property type="term" value="C:cell envelope"/>
    <property type="evidence" value="ECO:0007669"/>
    <property type="project" value="UniProtKB-SubCell"/>
</dbReference>
<evidence type="ECO:0000313" key="12">
    <source>
        <dbReference type="EMBL" id="GLR16697.1"/>
    </source>
</evidence>
<reference evidence="12" key="1">
    <citation type="journal article" date="2014" name="Int. J. Syst. Evol. Microbiol.">
        <title>Complete genome sequence of Corynebacterium casei LMG S-19264T (=DSM 44701T), isolated from a smear-ripened cheese.</title>
        <authorList>
            <consortium name="US DOE Joint Genome Institute (JGI-PGF)"/>
            <person name="Walter F."/>
            <person name="Albersmeier A."/>
            <person name="Kalinowski J."/>
            <person name="Ruckert C."/>
        </authorList>
    </citation>
    <scope>NUCLEOTIDE SEQUENCE</scope>
    <source>
        <strain evidence="12">NBRC 108769</strain>
    </source>
</reference>
<keyword evidence="3" id="KW-0645">Protease</keyword>
<evidence type="ECO:0000256" key="2">
    <source>
        <dbReference type="ARBA" id="ARBA00004196"/>
    </source>
</evidence>
<sequence>MSDRPKITIKKKSDKAPEPVKEVIEEKIEQPPQIEERQEVKSEPARQNDPITNYDEFAKPIPWGKIIGGILGMLVLAAAAYFFILPLFENNDPEPSEISVTEENKEVVKKGTLIKDLLPEGSDKIEDILSSNTTLKELMNRIGIPNSDVKVLEQEGNKYTIRRLKAGDKYTIAHEKDNPTEVLMLIIEPKSEPYTFYKIDASENLTIEKADKQVEIRENYIAAIVEGNLGQTFIDNNLNLKLINPIEDVLAWTVDLFDVSDGDRFKILFDEEFVNGRSYKIDKIKALYFEKDGEDYYAFNYEKGDRQFYSELGQSMKRSFLATPIKYGGVITSGFGLRTHPVTGHTKEHLGTDFAAPEGTPIQAVADGVVTIATFKSNNGNYVKLKHDKTYETQYLHMKGFAPNIRPGARVKQGQIIGYVGTTGLSTGPHVCYRFWKNKKQEDPKRENAGSGGRISSREIQDYYTFINPIKEKIKAINYF</sequence>
<reference evidence="12" key="2">
    <citation type="submission" date="2023-01" db="EMBL/GenBank/DDBJ databases">
        <title>Draft genome sequence of Portibacter lacus strain NBRC 108769.</title>
        <authorList>
            <person name="Sun Q."/>
            <person name="Mori K."/>
        </authorList>
    </citation>
    <scope>NUCLEOTIDE SEQUENCE</scope>
    <source>
        <strain evidence="12">NBRC 108769</strain>
    </source>
</reference>
<dbReference type="InterPro" id="IPR016047">
    <property type="entry name" value="M23ase_b-sheet_dom"/>
</dbReference>
<dbReference type="GO" id="GO:0006508">
    <property type="term" value="P:proteolysis"/>
    <property type="evidence" value="ECO:0007669"/>
    <property type="project" value="UniProtKB-KW"/>
</dbReference>
<dbReference type="GO" id="GO:0046872">
    <property type="term" value="F:metal ion binding"/>
    <property type="evidence" value="ECO:0007669"/>
    <property type="project" value="UniProtKB-KW"/>
</dbReference>
<evidence type="ECO:0000256" key="4">
    <source>
        <dbReference type="ARBA" id="ARBA00022723"/>
    </source>
</evidence>
<evidence type="ECO:0000259" key="10">
    <source>
        <dbReference type="Pfam" id="PF01551"/>
    </source>
</evidence>
<organism evidence="12 13">
    <name type="scientific">Portibacter lacus</name>
    <dbReference type="NCBI Taxonomy" id="1099794"/>
    <lineage>
        <taxon>Bacteria</taxon>
        <taxon>Pseudomonadati</taxon>
        <taxon>Bacteroidota</taxon>
        <taxon>Saprospiria</taxon>
        <taxon>Saprospirales</taxon>
        <taxon>Haliscomenobacteraceae</taxon>
        <taxon>Portibacter</taxon>
    </lineage>
</organism>
<dbReference type="Gene3D" id="3.10.450.350">
    <property type="match status" value="1"/>
</dbReference>
<keyword evidence="4" id="KW-0479">Metal-binding</keyword>